<dbReference type="OrthoDB" id="3698172at2"/>
<dbReference type="AlphaFoldDB" id="A0A3N2BF03"/>
<feature type="transmembrane region" description="Helical" evidence="1">
    <location>
        <begin position="71"/>
        <end position="95"/>
    </location>
</feature>
<accession>A0A3N2BF03</accession>
<dbReference type="Pfam" id="PF11255">
    <property type="entry name" value="DUF3054"/>
    <property type="match status" value="1"/>
</dbReference>
<dbReference type="InterPro" id="IPR021414">
    <property type="entry name" value="DUF3054"/>
</dbReference>
<feature type="transmembrane region" description="Helical" evidence="1">
    <location>
        <begin position="43"/>
        <end position="64"/>
    </location>
</feature>
<name>A0A3N2BF03_9MICO</name>
<keyword evidence="3" id="KW-1185">Reference proteome</keyword>
<keyword evidence="1" id="KW-0472">Membrane</keyword>
<comment type="caution">
    <text evidence="2">The sequence shown here is derived from an EMBL/GenBank/DDBJ whole genome shotgun (WGS) entry which is preliminary data.</text>
</comment>
<dbReference type="RefSeq" id="WP_123304197.1">
    <property type="nucleotide sequence ID" value="NZ_RKHK01000001.1"/>
</dbReference>
<keyword evidence="1" id="KW-1133">Transmembrane helix</keyword>
<keyword evidence="1" id="KW-0812">Transmembrane</keyword>
<evidence type="ECO:0000313" key="3">
    <source>
        <dbReference type="Proteomes" id="UP000280668"/>
    </source>
</evidence>
<gene>
    <name evidence="2" type="ORF">EDD31_2211</name>
</gene>
<evidence type="ECO:0000313" key="2">
    <source>
        <dbReference type="EMBL" id="ROR73822.1"/>
    </source>
</evidence>
<organism evidence="2 3">
    <name type="scientific">Bogoriella caseilytica</name>
    <dbReference type="NCBI Taxonomy" id="56055"/>
    <lineage>
        <taxon>Bacteria</taxon>
        <taxon>Bacillati</taxon>
        <taxon>Actinomycetota</taxon>
        <taxon>Actinomycetes</taxon>
        <taxon>Micrococcales</taxon>
        <taxon>Bogoriellaceae</taxon>
        <taxon>Bogoriella</taxon>
    </lineage>
</organism>
<protein>
    <recommendedName>
        <fullName evidence="4">DUF3054 family protein</fullName>
    </recommendedName>
</protein>
<evidence type="ECO:0008006" key="4">
    <source>
        <dbReference type="Google" id="ProtNLM"/>
    </source>
</evidence>
<proteinExistence type="predicted"/>
<reference evidence="2 3" key="1">
    <citation type="submission" date="2018-11" db="EMBL/GenBank/DDBJ databases">
        <title>Sequencing the genomes of 1000 actinobacteria strains.</title>
        <authorList>
            <person name="Klenk H.-P."/>
        </authorList>
    </citation>
    <scope>NUCLEOTIDE SEQUENCE [LARGE SCALE GENOMIC DNA]</scope>
    <source>
        <strain evidence="2 3">DSM 11294</strain>
    </source>
</reference>
<dbReference type="Proteomes" id="UP000280668">
    <property type="component" value="Unassembled WGS sequence"/>
</dbReference>
<feature type="transmembrane region" description="Helical" evidence="1">
    <location>
        <begin position="20"/>
        <end position="37"/>
    </location>
</feature>
<feature type="transmembrane region" description="Helical" evidence="1">
    <location>
        <begin position="107"/>
        <end position="130"/>
    </location>
</feature>
<evidence type="ECO:0000256" key="1">
    <source>
        <dbReference type="SAM" id="Phobius"/>
    </source>
</evidence>
<sequence length="136" mass="14557">MTDTEGTQQPLPGSRRPLRWLGVDLAAVIVFTVVGMINHGTDLTHFPLVLWPFIAGLTIAWMVPAVRSLPLLVWPTGVIVWLSTTAIGLLLRGVLPEGVAGGDLSGAFPVVTAVVLGALLIGWRLVLMFIGRARRS</sequence>
<dbReference type="EMBL" id="RKHK01000001">
    <property type="protein sequence ID" value="ROR73822.1"/>
    <property type="molecule type" value="Genomic_DNA"/>
</dbReference>